<organism evidence="2 3">
    <name type="scientific">Butyricicoccus porcorum</name>
    <dbReference type="NCBI Taxonomy" id="1945634"/>
    <lineage>
        <taxon>Bacteria</taxon>
        <taxon>Bacillati</taxon>
        <taxon>Bacillota</taxon>
        <taxon>Clostridia</taxon>
        <taxon>Eubacteriales</taxon>
        <taxon>Butyricicoccaceae</taxon>
        <taxon>Butyricicoccus</taxon>
    </lineage>
</organism>
<reference evidence="2 3" key="1">
    <citation type="submission" date="2017-05" db="EMBL/GenBank/DDBJ databases">
        <title>Butyricicoccus porcorum sp. nov. a butyrate-producing bacterium from the swine intestinal tract.</title>
        <authorList>
            <person name="Trachsel J."/>
            <person name="Humphrey S."/>
            <person name="Allen H.K."/>
        </authorList>
    </citation>
    <scope>NUCLEOTIDE SEQUENCE [LARGE SCALE GENOMIC DNA]</scope>
    <source>
        <strain evidence="2">BB10</strain>
    </source>
</reference>
<dbReference type="Proteomes" id="UP000194903">
    <property type="component" value="Unassembled WGS sequence"/>
</dbReference>
<dbReference type="PANTHER" id="PTHR30121:SF6">
    <property type="entry name" value="SLR6007 PROTEIN"/>
    <property type="match status" value="1"/>
</dbReference>
<keyword evidence="3" id="KW-1185">Reference proteome</keyword>
<comment type="caution">
    <text evidence="2">The sequence shown here is derived from an EMBL/GenBank/DDBJ whole genome shotgun (WGS) entry which is preliminary data.</text>
</comment>
<dbReference type="InterPro" id="IPR027417">
    <property type="entry name" value="P-loop_NTPase"/>
</dbReference>
<dbReference type="GO" id="GO:0003677">
    <property type="term" value="F:DNA binding"/>
    <property type="evidence" value="ECO:0007669"/>
    <property type="project" value="InterPro"/>
</dbReference>
<dbReference type="Pfam" id="PF01580">
    <property type="entry name" value="FtsK_SpoIIIE"/>
    <property type="match status" value="1"/>
</dbReference>
<dbReference type="InterPro" id="IPR051162">
    <property type="entry name" value="T4SS_component"/>
</dbReference>
<evidence type="ECO:0000313" key="2">
    <source>
        <dbReference type="EMBL" id="OUM21218.1"/>
    </source>
</evidence>
<feature type="domain" description="FtsK" evidence="1">
    <location>
        <begin position="402"/>
        <end position="467"/>
    </location>
</feature>
<dbReference type="PANTHER" id="PTHR30121">
    <property type="entry name" value="UNCHARACTERIZED PROTEIN YJGR-RELATED"/>
    <property type="match status" value="1"/>
</dbReference>
<proteinExistence type="predicted"/>
<name>A0A252F606_9FIRM</name>
<sequence>MARLLNWESVDKTTWSYKQEDKYCTYLAYQLTKLPNFTDHRFLYLCKEVDGRAMEVAKKQFLMIRQFHSLGTKWAISLRLLKANDRITLYLLFRYADVRPISEAELNQSDSRIRNALMNNEYSFRKIDTMAETELCLDTSWATEVAEIIKDEQEYQGDEYPTKSGGHLSFYSPNMWTAADNNMEHICRALINHKGTATVEVTIQPTSYLEAEKQWINVSIGNLKECMNGETLKHPETGKILWRGKKLPILKTPIDNFEKLNKQYETSRIFLTSVRVFAEENAETLAQAFLANSVKNEGRTILFRKPFGKYQYLEECYRYAVASADIHTPYWNRNRNNAPFRAQRLCRIASVEEIANFFRIPIPTRSGFPGFLLDTGLEGSATRKPARSVIRLGNYMDEAGDKKIPAEFDSQQFAKHGLIVGVPGSGKTTAMFNILYQFWAVPEEQRIPFIILEPAKTEYRALKILPEFKDDLLVFTLGDEGVSPFRFNPMEVLPGIKIESHISKLEACFIGAFDLFDPLPLFLDQAIRRTYREKGWYDDSCGGEEGLETPTLSDLCRNAEYIVEHTDFDARMRSDFKASLLERLNSLRRGSKGRMLDTPHSIPMEDLMGRPVVLELDSLNGDEKSLMMMFLLSYVYEYCKVKRKSGSPLKHMLLVEEAHNLIGSQGNSNDSRANPKAQTIELFTNMLAEMRALGQGILIADQLPTAIAQQAVKQTNVKILMRVTAKDDREEIGNTMDLDEEQMHQVVNFKTGHAYLYHEGEDRVRMIRMVDFKGEHDVEEPPSDDELKDMMCLYQQLHSEMYLPYPECSGVCVVCNRRARNQAENFVHQILLEKGADPYMLAFPPADRETFRKTQGIAGVCRLLAKRESMRIRKRYGKLGECFGPCVYIHMLNQASDKLGASTNEKQKTENIEKFKQISK</sequence>
<evidence type="ECO:0000313" key="3">
    <source>
        <dbReference type="Proteomes" id="UP000194903"/>
    </source>
</evidence>
<dbReference type="InterPro" id="IPR002543">
    <property type="entry name" value="FtsK_dom"/>
</dbReference>
<accession>A0A252F606</accession>
<gene>
    <name evidence="2" type="ORF">CBW42_04090</name>
</gene>
<evidence type="ECO:0000259" key="1">
    <source>
        <dbReference type="Pfam" id="PF01580"/>
    </source>
</evidence>
<dbReference type="RefSeq" id="WP_087018041.1">
    <property type="nucleotide sequence ID" value="NZ_NHOC01000003.1"/>
</dbReference>
<dbReference type="EMBL" id="NHOC01000003">
    <property type="protein sequence ID" value="OUM21218.1"/>
    <property type="molecule type" value="Genomic_DNA"/>
</dbReference>
<protein>
    <recommendedName>
        <fullName evidence="1">FtsK domain-containing protein</fullName>
    </recommendedName>
</protein>
<dbReference type="AlphaFoldDB" id="A0A252F606"/>
<dbReference type="GO" id="GO:0005524">
    <property type="term" value="F:ATP binding"/>
    <property type="evidence" value="ECO:0007669"/>
    <property type="project" value="InterPro"/>
</dbReference>
<dbReference type="SUPFAM" id="SSF52540">
    <property type="entry name" value="P-loop containing nucleoside triphosphate hydrolases"/>
    <property type="match status" value="1"/>
</dbReference>
<dbReference type="Gene3D" id="3.40.50.300">
    <property type="entry name" value="P-loop containing nucleotide triphosphate hydrolases"/>
    <property type="match status" value="2"/>
</dbReference>